<evidence type="ECO:0000256" key="1">
    <source>
        <dbReference type="SAM" id="MobiDB-lite"/>
    </source>
</evidence>
<gene>
    <name evidence="2" type="ORF">TRIUR3_08143</name>
</gene>
<sequence>MAAATRAREASGSDASSGVRRARDLDETVRNENIMHIGTNVTMTGRTETQREEDMGEIKMYSSDVEKESINKGYETMSLEGDERDLSGYFGFHLCSRETVPDSKHGHKHDEELKACSWFGRTEAVASTAPLQPALNLANRVVGTNFTPVAMEFYGRVERIWAHADASLGCGYQIASALGRLQWERIGELEEQQRIRGTNIEDHVDEYLVVCAPITGEQRRVAVPPEFMTGPLNGEVLCATGDIGHVHGECHSGPFKVVLVSMIGEDFRPIACVYSSETGLWGSLVSSPCSPPFGYGRTGRLVGNTLYWLLWSVMRDSILEFDLENLSLVLMDQPPIDDDFRLAGCQIIKAEDDALGFAYLSYPSFQMWQRNFNAHGVAIWVLWKTIELHSILGLPPQIQRPASEVVTVTDSDHAGKMGVILSYAEDTDVVFIFVDANVYNSSVSLTTILSQVSMRQAHPLLVDLMELKMLHNTLDDC</sequence>
<dbReference type="AlphaFoldDB" id="M7YS30"/>
<dbReference type="EMBL" id="KD194475">
    <property type="protein sequence ID" value="EMS53463.1"/>
    <property type="molecule type" value="Genomic_DNA"/>
</dbReference>
<feature type="compositionally biased region" description="Basic and acidic residues" evidence="1">
    <location>
        <begin position="1"/>
        <end position="11"/>
    </location>
</feature>
<protein>
    <submittedName>
        <fullName evidence="2">Uncharacterized protein</fullName>
    </submittedName>
</protein>
<accession>M7YS30</accession>
<reference evidence="2" key="1">
    <citation type="journal article" date="2013" name="Nature">
        <title>Draft genome of the wheat A-genome progenitor Triticum urartu.</title>
        <authorList>
            <person name="Ling H.Q."/>
            <person name="Zhao S."/>
            <person name="Liu D."/>
            <person name="Wang J."/>
            <person name="Sun H."/>
            <person name="Zhang C."/>
            <person name="Fan H."/>
            <person name="Li D."/>
            <person name="Dong L."/>
            <person name="Tao Y."/>
            <person name="Gao C."/>
            <person name="Wu H."/>
            <person name="Li Y."/>
            <person name="Cui Y."/>
            <person name="Guo X."/>
            <person name="Zheng S."/>
            <person name="Wang B."/>
            <person name="Yu K."/>
            <person name="Liang Q."/>
            <person name="Yang W."/>
            <person name="Lou X."/>
            <person name="Chen J."/>
            <person name="Feng M."/>
            <person name="Jian J."/>
            <person name="Zhang X."/>
            <person name="Luo G."/>
            <person name="Jiang Y."/>
            <person name="Liu J."/>
            <person name="Wang Z."/>
            <person name="Sha Y."/>
            <person name="Zhang B."/>
            <person name="Wu H."/>
            <person name="Tang D."/>
            <person name="Shen Q."/>
            <person name="Xue P."/>
            <person name="Zou S."/>
            <person name="Wang X."/>
            <person name="Liu X."/>
            <person name="Wang F."/>
            <person name="Yang Y."/>
            <person name="An X."/>
            <person name="Dong Z."/>
            <person name="Zhang K."/>
            <person name="Zhang X."/>
            <person name="Luo M.C."/>
            <person name="Dvorak J."/>
            <person name="Tong Y."/>
            <person name="Wang J."/>
            <person name="Yang H."/>
            <person name="Li Z."/>
            <person name="Wang D."/>
            <person name="Zhang A."/>
            <person name="Wang J."/>
        </authorList>
    </citation>
    <scope>NUCLEOTIDE SEQUENCE</scope>
</reference>
<name>M7YS30_TRIUA</name>
<evidence type="ECO:0000313" key="2">
    <source>
        <dbReference type="EMBL" id="EMS53463.1"/>
    </source>
</evidence>
<proteinExistence type="predicted"/>
<feature type="region of interest" description="Disordered" evidence="1">
    <location>
        <begin position="1"/>
        <end position="27"/>
    </location>
</feature>
<dbReference type="PANTHER" id="PTHR33186">
    <property type="entry name" value="OS10G0136150 PROTEIN-RELATED"/>
    <property type="match status" value="1"/>
</dbReference>
<dbReference type="PANTHER" id="PTHR33186:SF18">
    <property type="entry name" value="OS10G0136150 PROTEIN"/>
    <property type="match status" value="1"/>
</dbReference>
<dbReference type="STRING" id="4572.M7YS30"/>
<organism evidence="2">
    <name type="scientific">Triticum urartu</name>
    <name type="common">Red wild einkorn</name>
    <name type="synonym">Crithodium urartu</name>
    <dbReference type="NCBI Taxonomy" id="4572"/>
    <lineage>
        <taxon>Eukaryota</taxon>
        <taxon>Viridiplantae</taxon>
        <taxon>Streptophyta</taxon>
        <taxon>Embryophyta</taxon>
        <taxon>Tracheophyta</taxon>
        <taxon>Spermatophyta</taxon>
        <taxon>Magnoliopsida</taxon>
        <taxon>Liliopsida</taxon>
        <taxon>Poales</taxon>
        <taxon>Poaceae</taxon>
        <taxon>BOP clade</taxon>
        <taxon>Pooideae</taxon>
        <taxon>Triticodae</taxon>
        <taxon>Triticeae</taxon>
        <taxon>Triticinae</taxon>
        <taxon>Triticum</taxon>
    </lineage>
</organism>